<dbReference type="OrthoDB" id="1426471at2"/>
<dbReference type="AlphaFoldDB" id="A0A3Q9IQG0"/>
<keyword evidence="1" id="KW-0472">Membrane</keyword>
<evidence type="ECO:0000313" key="3">
    <source>
        <dbReference type="Proteomes" id="UP000270673"/>
    </source>
</evidence>
<dbReference type="Proteomes" id="UP000270673">
    <property type="component" value="Chromosome"/>
</dbReference>
<gene>
    <name evidence="2" type="ORF">D8S85_03335</name>
</gene>
<keyword evidence="1" id="KW-0812">Transmembrane</keyword>
<organism evidence="2 3">
    <name type="scientific">Butyricimonas faecalis</name>
    <dbReference type="NCBI Taxonomy" id="2093856"/>
    <lineage>
        <taxon>Bacteria</taxon>
        <taxon>Pseudomonadati</taxon>
        <taxon>Bacteroidota</taxon>
        <taxon>Bacteroidia</taxon>
        <taxon>Bacteroidales</taxon>
        <taxon>Odoribacteraceae</taxon>
        <taxon>Butyricimonas</taxon>
    </lineage>
</organism>
<dbReference type="EMBL" id="CP032819">
    <property type="protein sequence ID" value="AZS28679.1"/>
    <property type="molecule type" value="Genomic_DNA"/>
</dbReference>
<dbReference type="KEGG" id="buy:D8S85_03335"/>
<feature type="transmembrane region" description="Helical" evidence="1">
    <location>
        <begin position="77"/>
        <end position="97"/>
    </location>
</feature>
<dbReference type="RefSeq" id="WP_106624858.1">
    <property type="nucleotide sequence ID" value="NZ_CP032819.1"/>
</dbReference>
<evidence type="ECO:0000256" key="1">
    <source>
        <dbReference type="SAM" id="Phobius"/>
    </source>
</evidence>
<keyword evidence="1" id="KW-1133">Transmembrane helix</keyword>
<evidence type="ECO:0000313" key="2">
    <source>
        <dbReference type="EMBL" id="AZS28679.1"/>
    </source>
</evidence>
<keyword evidence="3" id="KW-1185">Reference proteome</keyword>
<reference evidence="2 3" key="1">
    <citation type="submission" date="2018-10" db="EMBL/GenBank/DDBJ databases">
        <title>Butyricimonas faecalis sp. nov., isolated from human faeces and emended description of the genus Butyricimonas.</title>
        <authorList>
            <person name="Le Roy T."/>
            <person name="Van der Smissen P."/>
            <person name="Paquot A."/>
            <person name="Delzenne N."/>
            <person name="Muccioli G."/>
            <person name="Collet J.-F."/>
            <person name="Cani P.D."/>
        </authorList>
    </citation>
    <scope>NUCLEOTIDE SEQUENCE [LARGE SCALE GENOMIC DNA]</scope>
    <source>
        <strain evidence="2 3">H184</strain>
    </source>
</reference>
<sequence length="286" mass="32024">MYYLKCKHCNHLNEVKSEYLVVCGLCNRKLEDNYKDWKVKHPEKSFEDFQREVCLTEEQVKRGDIVKPGGKKGNKKGWIAGCIGGILVVTLMVVFVMKGMKNDSDELYGDGNTPVSEQQWYTGTYAGGVSLATPKAMKSAGNVINKLPEEERPLVKEMQTFSYHANDLEFTYLYAEYTPEAGQVDLEKAVNAGLNQMKDQPGVFDLKNDIAYVEEGDLSGVVMQGTYVKRGTEYEFKITLYAAGLKLYQFISSNRKGDDTAREVARRIYGSLKISGYGTTAEGGTE</sequence>
<accession>A0A3Q9IQG0</accession>
<name>A0A3Q9IQG0_9BACT</name>
<protein>
    <submittedName>
        <fullName evidence="2">Uncharacterized protein</fullName>
    </submittedName>
</protein>
<proteinExistence type="predicted"/>